<evidence type="ECO:0000313" key="1">
    <source>
        <dbReference type="EMBL" id="JAE20961.1"/>
    </source>
</evidence>
<name>A0A0A9GEI2_ARUDO</name>
<proteinExistence type="predicted"/>
<sequence length="27" mass="3134">MAIQRDMVLYDLQRGSTLILPKGKRMV</sequence>
<reference evidence="1" key="2">
    <citation type="journal article" date="2015" name="Data Brief">
        <title>Shoot transcriptome of the giant reed, Arundo donax.</title>
        <authorList>
            <person name="Barrero R.A."/>
            <person name="Guerrero F.D."/>
            <person name="Moolhuijzen P."/>
            <person name="Goolsby J.A."/>
            <person name="Tidwell J."/>
            <person name="Bellgard S.E."/>
            <person name="Bellgard M.I."/>
        </authorList>
    </citation>
    <scope>NUCLEOTIDE SEQUENCE</scope>
    <source>
        <tissue evidence="1">Shoot tissue taken approximately 20 cm above the soil surface</tissue>
    </source>
</reference>
<dbReference type="AlphaFoldDB" id="A0A0A9GEI2"/>
<organism evidence="1">
    <name type="scientific">Arundo donax</name>
    <name type="common">Giant reed</name>
    <name type="synonym">Donax arundinaceus</name>
    <dbReference type="NCBI Taxonomy" id="35708"/>
    <lineage>
        <taxon>Eukaryota</taxon>
        <taxon>Viridiplantae</taxon>
        <taxon>Streptophyta</taxon>
        <taxon>Embryophyta</taxon>
        <taxon>Tracheophyta</taxon>
        <taxon>Spermatophyta</taxon>
        <taxon>Magnoliopsida</taxon>
        <taxon>Liliopsida</taxon>
        <taxon>Poales</taxon>
        <taxon>Poaceae</taxon>
        <taxon>PACMAD clade</taxon>
        <taxon>Arundinoideae</taxon>
        <taxon>Arundineae</taxon>
        <taxon>Arundo</taxon>
    </lineage>
</organism>
<dbReference type="EMBL" id="GBRH01176935">
    <property type="protein sequence ID" value="JAE20961.1"/>
    <property type="molecule type" value="Transcribed_RNA"/>
</dbReference>
<accession>A0A0A9GEI2</accession>
<protein>
    <submittedName>
        <fullName evidence="1">Uncharacterized protein</fullName>
    </submittedName>
</protein>
<reference evidence="1" key="1">
    <citation type="submission" date="2014-09" db="EMBL/GenBank/DDBJ databases">
        <authorList>
            <person name="Magalhaes I.L.F."/>
            <person name="Oliveira U."/>
            <person name="Santos F.R."/>
            <person name="Vidigal T.H.D.A."/>
            <person name="Brescovit A.D."/>
            <person name="Santos A.J."/>
        </authorList>
    </citation>
    <scope>NUCLEOTIDE SEQUENCE</scope>
    <source>
        <tissue evidence="1">Shoot tissue taken approximately 20 cm above the soil surface</tissue>
    </source>
</reference>